<dbReference type="OrthoDB" id="336331at2"/>
<organism evidence="2 3">
    <name type="scientific">Leptospira brenneri</name>
    <dbReference type="NCBI Taxonomy" id="2023182"/>
    <lineage>
        <taxon>Bacteria</taxon>
        <taxon>Pseudomonadati</taxon>
        <taxon>Spirochaetota</taxon>
        <taxon>Spirochaetia</taxon>
        <taxon>Leptospirales</taxon>
        <taxon>Leptospiraceae</taxon>
        <taxon>Leptospira</taxon>
    </lineage>
</organism>
<sequence length="187" mass="21388">MKSSLFATSIIILSLCQCSSSEERIIQNKQALFDNCMDTFQDESKCNQLLSKSENDLKTDEDKKKAQREALTEEGYNGLKIREVMLQKLYKQTRIFVKEYLGEPDRIANSGDGEVLIYTRPISVYEPGAEPDEEVQVFFKRSSGIVRTVNVIKPASTRSQGFSWGKWLKDSKKNQNEQKGSDKLEEK</sequence>
<dbReference type="RefSeq" id="WP_100792168.1">
    <property type="nucleotide sequence ID" value="NZ_NPDQ01000010.1"/>
</dbReference>
<accession>A0A2M9XXK8</accession>
<keyword evidence="3" id="KW-1185">Reference proteome</keyword>
<dbReference type="Proteomes" id="UP000297891">
    <property type="component" value="Unassembled WGS sequence"/>
</dbReference>
<feature type="region of interest" description="Disordered" evidence="1">
    <location>
        <begin position="167"/>
        <end position="187"/>
    </location>
</feature>
<evidence type="ECO:0000313" key="3">
    <source>
        <dbReference type="Proteomes" id="UP000297891"/>
    </source>
</evidence>
<gene>
    <name evidence="2" type="ORF">EHQ30_02885</name>
</gene>
<protein>
    <submittedName>
        <fullName evidence="2">Uncharacterized protein</fullName>
    </submittedName>
</protein>
<proteinExistence type="predicted"/>
<evidence type="ECO:0000256" key="1">
    <source>
        <dbReference type="SAM" id="MobiDB-lite"/>
    </source>
</evidence>
<comment type="caution">
    <text evidence="2">The sequence shown here is derived from an EMBL/GenBank/DDBJ whole genome shotgun (WGS) entry which is preliminary data.</text>
</comment>
<dbReference type="AlphaFoldDB" id="A0A2M9XXK8"/>
<dbReference type="EMBL" id="RQFP01000001">
    <property type="protein sequence ID" value="TGK95597.1"/>
    <property type="molecule type" value="Genomic_DNA"/>
</dbReference>
<evidence type="ECO:0000313" key="2">
    <source>
        <dbReference type="EMBL" id="TGK95597.1"/>
    </source>
</evidence>
<reference evidence="2" key="1">
    <citation type="journal article" date="2019" name="PLoS Negl. Trop. Dis.">
        <title>Revisiting the worldwide diversity of Leptospira species in the environment.</title>
        <authorList>
            <person name="Vincent A.T."/>
            <person name="Schiettekatte O."/>
            <person name="Bourhy P."/>
            <person name="Veyrier F.J."/>
            <person name="Picardeau M."/>
        </authorList>
    </citation>
    <scope>NUCLEOTIDE SEQUENCE [LARGE SCALE GENOMIC DNA]</scope>
    <source>
        <strain evidence="2">201800277</strain>
    </source>
</reference>
<name>A0A2M9XXK8_9LEPT</name>